<accession>A0A259U1N2</accession>
<dbReference type="Gene3D" id="3.30.559.10">
    <property type="entry name" value="Chloramphenicol acetyltransferase-like domain"/>
    <property type="match status" value="1"/>
</dbReference>
<proteinExistence type="predicted"/>
<dbReference type="FunFam" id="3.40.50.980:FF:000001">
    <property type="entry name" value="Non-ribosomal peptide synthetase"/>
    <property type="match status" value="1"/>
</dbReference>
<dbReference type="PANTHER" id="PTHR45527:SF1">
    <property type="entry name" value="FATTY ACID SYNTHASE"/>
    <property type="match status" value="1"/>
</dbReference>
<evidence type="ECO:0000256" key="3">
    <source>
        <dbReference type="ARBA" id="ARBA00022553"/>
    </source>
</evidence>
<sequence length="1426" mass="152048">MKILGISQLGASGDGSALPLQTDTEATVARLWREVLKVETLGRDDHFFVVGGSSIGVAQVAARVREAYGVDVPLDALFRIPTVAGMAAAVDEALERAAAPEADAAVPLVASGEGDAPLTPAQERMWMLHRLDPDGTAYTIAGAVRLKGQVDAEALEAAFGALVQRHHGLRTRFVTEDGGLVQRLSEPDYALTAVDLRAYPEAERETMLSGKMGAVVRRPFNLESAAHLRTVLYRLADDTSVLLLTMPHIVGDAWSLGVLLGELSAVYGGLSPEALPPLEVQMTDVARWQRQRLESGALEPQRAYWLEQLAGVEPLDLPTDRVRPREQRFEGAMVSRPLAPEVLEGLRRVSQANGATLFMTLLAAFQVFLHRWTGSADVAVGVPIAGRETPEMERLVGLFLNTIVLRADLAGNPRFEDALSGIRETVVDAFANQAYPFAELIGDLHPERDPSRPPLVSVMFNHINVPLPTTQLGGVEMEPVDLDRGGAQFELVGIVTELAGMESLQFEYPTALFDAATMERLLDRFHALLVALAHAPEARIGDLPVMPEDEARAMLTAWTGPDTPLAAETAHELVHAQSLRTPDRVAVRDGEIALTHGDLDARAEAVAVLLRARGLGPGDRVALHIPRGASAVVALLGVLKSGAAYVPLDPGYPASRLAFMLEDSGARLVLTAHGLAPLGDVPTLTLAPDGSPLATEAQSAGGEPRDAAPEAAYVLYTSGSTGQPKGVIGLHRGIVNRIGWMEAAFPWREGEVAVQKTALSFVDSVWEILGPLAAGVPLHVVPPEAVRDPAAFVDALAETGATRVVLVPSLLRAILDRAPDLGERLPRLTLWTASGEPLAADLAARFARAHPTATLLNLYGSTEVSADVTAHVLAPEAAPPEASGATVPIGRAISNTQLVVVDGYGNPVPAGVPGELLVGGAGVAGGYHARPGLSAERFASNPIASGPVFRTGDRVVSDASGSLRFLGRVDRQVKVRGVRVDPAGVEAVLSSHPDVSACAVVPFSRADAAPEAHELAAYVVLWRGDTASGSTTAGLRDFLASQLPSAAVPTAVVLLDALPQLPNGKLDRGALPEPLAEVTPEAAYEAPQGEMEKRLASVWQAALGVERVGRHDDFFDLGGHSLLAAQIAVRIEAELGVSFPLVTFFHAPTVAQIAERLSAETEWTPLVALQPEGERPPLFCVHSMAGHVLSFRELAHRLGPDQPFYGIEARGIDGRQRLATTIEEMAVDYIREIRSVQPAGPYYLAGSSFGGAVAFEMAQQLQASGETVGLLALLDSRPPLAQSRLTKARQVARHAGWRARVEWRRARSGPAAYVRAGAQRARRVGTRAPTVLRDTSRPDVHRRLMTACHDALMAYRVRPYRGNTVLFRTAPAYGVPLATQWSDVIPEGLRIYPTPGTHNDFLEPPHVEPLAKCLMEELKAAQNGAT</sequence>
<dbReference type="InterPro" id="IPR042099">
    <property type="entry name" value="ANL_N_sf"/>
</dbReference>
<dbReference type="InterPro" id="IPR010071">
    <property type="entry name" value="AA_adenyl_dom"/>
</dbReference>
<keyword evidence="2" id="KW-0596">Phosphopantetheine</keyword>
<dbReference type="PROSITE" id="PS00455">
    <property type="entry name" value="AMP_BINDING"/>
    <property type="match status" value="1"/>
</dbReference>
<dbReference type="RefSeq" id="WP_094549903.1">
    <property type="nucleotide sequence ID" value="NZ_MQWB01000001.1"/>
</dbReference>
<dbReference type="InterPro" id="IPR020845">
    <property type="entry name" value="AMP-binding_CS"/>
</dbReference>
<dbReference type="SUPFAM" id="SSF53474">
    <property type="entry name" value="alpha/beta-Hydrolases"/>
    <property type="match status" value="1"/>
</dbReference>
<gene>
    <name evidence="5" type="ORF">BSZ36_13760</name>
</gene>
<keyword evidence="6" id="KW-1185">Reference proteome</keyword>
<dbReference type="Gene3D" id="3.40.50.1820">
    <property type="entry name" value="alpha/beta hydrolase"/>
    <property type="match status" value="1"/>
</dbReference>
<dbReference type="InterPro" id="IPR025110">
    <property type="entry name" value="AMP-bd_C"/>
</dbReference>
<dbReference type="InterPro" id="IPR020806">
    <property type="entry name" value="PKS_PP-bd"/>
</dbReference>
<dbReference type="SUPFAM" id="SSF47336">
    <property type="entry name" value="ACP-like"/>
    <property type="match status" value="2"/>
</dbReference>
<dbReference type="GO" id="GO:0003824">
    <property type="term" value="F:catalytic activity"/>
    <property type="evidence" value="ECO:0007669"/>
    <property type="project" value="InterPro"/>
</dbReference>
<dbReference type="EMBL" id="MQWB01000001">
    <property type="protein sequence ID" value="OZC03953.1"/>
    <property type="molecule type" value="Genomic_DNA"/>
</dbReference>
<dbReference type="Gene3D" id="3.30.300.30">
    <property type="match status" value="1"/>
</dbReference>
<dbReference type="SUPFAM" id="SSF52777">
    <property type="entry name" value="CoA-dependent acyltransferases"/>
    <property type="match status" value="2"/>
</dbReference>
<evidence type="ECO:0000313" key="5">
    <source>
        <dbReference type="EMBL" id="OZC03953.1"/>
    </source>
</evidence>
<comment type="caution">
    <text evidence="5">The sequence shown here is derived from an EMBL/GenBank/DDBJ whole genome shotgun (WGS) entry which is preliminary data.</text>
</comment>
<dbReference type="Pfam" id="PF00975">
    <property type="entry name" value="Thioesterase"/>
    <property type="match status" value="1"/>
</dbReference>
<evidence type="ECO:0000256" key="1">
    <source>
        <dbReference type="ARBA" id="ARBA00001957"/>
    </source>
</evidence>
<dbReference type="InterPro" id="IPR029058">
    <property type="entry name" value="AB_hydrolase_fold"/>
</dbReference>
<dbReference type="Pfam" id="PF13193">
    <property type="entry name" value="AMP-binding_C"/>
    <property type="match status" value="1"/>
</dbReference>
<dbReference type="NCBIfam" id="TIGR01733">
    <property type="entry name" value="AA-adenyl-dom"/>
    <property type="match status" value="1"/>
</dbReference>
<dbReference type="GO" id="GO:0031177">
    <property type="term" value="F:phosphopantetheine binding"/>
    <property type="evidence" value="ECO:0007669"/>
    <property type="project" value="InterPro"/>
</dbReference>
<dbReference type="InterPro" id="IPR036736">
    <property type="entry name" value="ACP-like_sf"/>
</dbReference>
<protein>
    <recommendedName>
        <fullName evidence="4">Carrier domain-containing protein</fullName>
    </recommendedName>
</protein>
<dbReference type="GO" id="GO:0043041">
    <property type="term" value="P:amino acid activation for nonribosomal peptide biosynthetic process"/>
    <property type="evidence" value="ECO:0007669"/>
    <property type="project" value="TreeGrafter"/>
</dbReference>
<dbReference type="Gene3D" id="1.10.1200.10">
    <property type="entry name" value="ACP-like"/>
    <property type="match status" value="2"/>
</dbReference>
<dbReference type="Gene3D" id="3.40.50.12780">
    <property type="entry name" value="N-terminal domain of ligase-like"/>
    <property type="match status" value="1"/>
</dbReference>
<dbReference type="Pfam" id="PF00668">
    <property type="entry name" value="Condensation"/>
    <property type="match status" value="1"/>
</dbReference>
<dbReference type="Proteomes" id="UP000216446">
    <property type="component" value="Unassembled WGS sequence"/>
</dbReference>
<dbReference type="Pfam" id="PF00550">
    <property type="entry name" value="PP-binding"/>
    <property type="match status" value="2"/>
</dbReference>
<dbReference type="InterPro" id="IPR001031">
    <property type="entry name" value="Thioesterase"/>
</dbReference>
<dbReference type="GO" id="GO:0005829">
    <property type="term" value="C:cytosol"/>
    <property type="evidence" value="ECO:0007669"/>
    <property type="project" value="TreeGrafter"/>
</dbReference>
<dbReference type="PROSITE" id="PS50075">
    <property type="entry name" value="CARRIER"/>
    <property type="match status" value="2"/>
</dbReference>
<dbReference type="GO" id="GO:0072330">
    <property type="term" value="P:monocarboxylic acid biosynthetic process"/>
    <property type="evidence" value="ECO:0007669"/>
    <property type="project" value="UniProtKB-ARBA"/>
</dbReference>
<dbReference type="PROSITE" id="PS00012">
    <property type="entry name" value="PHOSPHOPANTETHEINE"/>
    <property type="match status" value="1"/>
</dbReference>
<dbReference type="CDD" id="cd19531">
    <property type="entry name" value="LCL_NRPS-like"/>
    <property type="match status" value="1"/>
</dbReference>
<dbReference type="SMART" id="SM00823">
    <property type="entry name" value="PKS_PP"/>
    <property type="match status" value="2"/>
</dbReference>
<evidence type="ECO:0000256" key="2">
    <source>
        <dbReference type="ARBA" id="ARBA00022450"/>
    </source>
</evidence>
<dbReference type="GO" id="GO:0044550">
    <property type="term" value="P:secondary metabolite biosynthetic process"/>
    <property type="evidence" value="ECO:0007669"/>
    <property type="project" value="TreeGrafter"/>
</dbReference>
<organism evidence="5 6">
    <name type="scientific">Rubricoccus marinus</name>
    <dbReference type="NCBI Taxonomy" id="716817"/>
    <lineage>
        <taxon>Bacteria</taxon>
        <taxon>Pseudomonadati</taxon>
        <taxon>Rhodothermota</taxon>
        <taxon>Rhodothermia</taxon>
        <taxon>Rhodothermales</taxon>
        <taxon>Rubricoccaceae</taxon>
        <taxon>Rubricoccus</taxon>
    </lineage>
</organism>
<name>A0A259U1N2_9BACT</name>
<evidence type="ECO:0000259" key="4">
    <source>
        <dbReference type="PROSITE" id="PS50075"/>
    </source>
</evidence>
<dbReference type="CDD" id="cd05930">
    <property type="entry name" value="A_NRPS"/>
    <property type="match status" value="1"/>
</dbReference>
<reference evidence="5 6" key="1">
    <citation type="submission" date="2016-11" db="EMBL/GenBank/DDBJ databases">
        <title>Study of marine rhodopsin-containing bacteria.</title>
        <authorList>
            <person name="Yoshizawa S."/>
            <person name="Kumagai Y."/>
            <person name="Kogure K."/>
        </authorList>
    </citation>
    <scope>NUCLEOTIDE SEQUENCE [LARGE SCALE GENOMIC DNA]</scope>
    <source>
        <strain evidence="5 6">SG-29</strain>
    </source>
</reference>
<comment type="cofactor">
    <cofactor evidence="1">
        <name>pantetheine 4'-phosphate</name>
        <dbReference type="ChEBI" id="CHEBI:47942"/>
    </cofactor>
</comment>
<dbReference type="InterPro" id="IPR000873">
    <property type="entry name" value="AMP-dep_synth/lig_dom"/>
</dbReference>
<dbReference type="PANTHER" id="PTHR45527">
    <property type="entry name" value="NONRIBOSOMAL PEPTIDE SYNTHETASE"/>
    <property type="match status" value="1"/>
</dbReference>
<dbReference type="FunCoup" id="A0A259U1N2">
    <property type="interactions" value="61"/>
</dbReference>
<dbReference type="Pfam" id="PF00501">
    <property type="entry name" value="AMP-binding"/>
    <property type="match status" value="1"/>
</dbReference>
<feature type="domain" description="Carrier" evidence="4">
    <location>
        <begin position="1086"/>
        <end position="1161"/>
    </location>
</feature>
<dbReference type="InterPro" id="IPR001242">
    <property type="entry name" value="Condensation_dom"/>
</dbReference>
<dbReference type="InterPro" id="IPR009081">
    <property type="entry name" value="PP-bd_ACP"/>
</dbReference>
<keyword evidence="3" id="KW-0597">Phosphoprotein</keyword>
<dbReference type="OrthoDB" id="9778690at2"/>
<evidence type="ECO:0000313" key="6">
    <source>
        <dbReference type="Proteomes" id="UP000216446"/>
    </source>
</evidence>
<dbReference type="InterPro" id="IPR006162">
    <property type="entry name" value="Ppantetheine_attach_site"/>
</dbReference>
<dbReference type="InParanoid" id="A0A259U1N2"/>
<dbReference type="SUPFAM" id="SSF56801">
    <property type="entry name" value="Acetyl-CoA synthetase-like"/>
    <property type="match status" value="1"/>
</dbReference>
<feature type="domain" description="Carrier" evidence="4">
    <location>
        <begin position="19"/>
        <end position="94"/>
    </location>
</feature>
<dbReference type="FunFam" id="1.10.1200.10:FF:000016">
    <property type="entry name" value="Non-ribosomal peptide synthase"/>
    <property type="match status" value="2"/>
</dbReference>
<dbReference type="Gene3D" id="3.30.559.30">
    <property type="entry name" value="Nonribosomal peptide synthetase, condensation domain"/>
    <property type="match status" value="1"/>
</dbReference>
<dbReference type="InterPro" id="IPR045851">
    <property type="entry name" value="AMP-bd_C_sf"/>
</dbReference>
<dbReference type="InterPro" id="IPR023213">
    <property type="entry name" value="CAT-like_dom_sf"/>
</dbReference>